<dbReference type="Gene3D" id="1.10.287.600">
    <property type="entry name" value="Helix hairpin bin"/>
    <property type="match status" value="1"/>
</dbReference>
<feature type="non-terminal residue" evidence="2">
    <location>
        <position position="1"/>
    </location>
</feature>
<accession>K0RCW3</accession>
<proteinExistence type="predicted"/>
<evidence type="ECO:0000313" key="2">
    <source>
        <dbReference type="EMBL" id="EJK46931.1"/>
    </source>
</evidence>
<organism evidence="2 3">
    <name type="scientific">Thalassiosira oceanica</name>
    <name type="common">Marine diatom</name>
    <dbReference type="NCBI Taxonomy" id="159749"/>
    <lineage>
        <taxon>Eukaryota</taxon>
        <taxon>Sar</taxon>
        <taxon>Stramenopiles</taxon>
        <taxon>Ochrophyta</taxon>
        <taxon>Bacillariophyta</taxon>
        <taxon>Coscinodiscophyceae</taxon>
        <taxon>Thalassiosirophycidae</taxon>
        <taxon>Thalassiosirales</taxon>
        <taxon>Thalassiosiraceae</taxon>
        <taxon>Thalassiosira</taxon>
    </lineage>
</organism>
<dbReference type="Proteomes" id="UP000266841">
    <property type="component" value="Unassembled WGS sequence"/>
</dbReference>
<keyword evidence="3" id="KW-1185">Reference proteome</keyword>
<dbReference type="InterPro" id="IPR023123">
    <property type="entry name" value="Tubulin_C"/>
</dbReference>
<reference evidence="2 3" key="1">
    <citation type="journal article" date="2012" name="Genome Biol.">
        <title>Genome and low-iron response of an oceanic diatom adapted to chronic iron limitation.</title>
        <authorList>
            <person name="Lommer M."/>
            <person name="Specht M."/>
            <person name="Roy A.S."/>
            <person name="Kraemer L."/>
            <person name="Andreson R."/>
            <person name="Gutowska M.A."/>
            <person name="Wolf J."/>
            <person name="Bergner S.V."/>
            <person name="Schilhabel M.B."/>
            <person name="Klostermeier U.C."/>
            <person name="Beiko R.G."/>
            <person name="Rosenstiel P."/>
            <person name="Hippler M."/>
            <person name="Laroche J."/>
        </authorList>
    </citation>
    <scope>NUCLEOTIDE SEQUENCE [LARGE SCALE GENOMIC DNA]</scope>
    <source>
        <strain evidence="2 3">CCMP1005</strain>
    </source>
</reference>
<feature type="compositionally biased region" description="Basic and acidic residues" evidence="1">
    <location>
        <begin position="322"/>
        <end position="333"/>
    </location>
</feature>
<feature type="compositionally biased region" description="Acidic residues" evidence="1">
    <location>
        <begin position="334"/>
        <end position="355"/>
    </location>
</feature>
<evidence type="ECO:0000313" key="3">
    <source>
        <dbReference type="Proteomes" id="UP000266841"/>
    </source>
</evidence>
<dbReference type="AlphaFoldDB" id="K0RCW3"/>
<dbReference type="EMBL" id="AGNL01047454">
    <property type="protein sequence ID" value="EJK46931.1"/>
    <property type="molecule type" value="Genomic_DNA"/>
</dbReference>
<name>K0RCW3_THAOC</name>
<dbReference type="eggNOG" id="ENOG502SEMS">
    <property type="taxonomic scope" value="Eukaryota"/>
</dbReference>
<evidence type="ECO:0000256" key="1">
    <source>
        <dbReference type="SAM" id="MobiDB-lite"/>
    </source>
</evidence>
<sequence>LGGAGCQITQNNRANLGFSTSAHSQPRKSDTWSLRGLRPAAAIMDTMEAAPGATDPRSLELSSSTDSHIDDATIACLLQHHMVSFAWITISILFDPSTFPKLRPMDEECCVGTFVVSGLGFTGTVVWASMHTSVMEIYGGSIEGRKEDDAEQQGSNIEYPNSSGQYFVAMYVDTNIKLQPSGLMNNKNNPNYVKSSSQVYSAMDPLLTYTLAPMHLSAFPIPWGSGTTTWEPTSSSSFTPAPCFRAEISRFQQPGTPQIQTVYTSHGSVSHRVVKAEPADLCRPGQLVSNRQKWLPSPQLHRPQVRSHGCQARIGMDEGEFSEAREDLAAPEKDYEEVGAETAEGEGEEDFDDEY</sequence>
<comment type="caution">
    <text evidence="2">The sequence shown here is derived from an EMBL/GenBank/DDBJ whole genome shotgun (WGS) entry which is preliminary data.</text>
</comment>
<protein>
    <submittedName>
        <fullName evidence="2">Uncharacterized protein</fullName>
    </submittedName>
</protein>
<feature type="region of interest" description="Disordered" evidence="1">
    <location>
        <begin position="295"/>
        <end position="355"/>
    </location>
</feature>
<gene>
    <name evidence="2" type="ORF">THAOC_34381</name>
</gene>